<dbReference type="InterPro" id="IPR013096">
    <property type="entry name" value="Cupin_2"/>
</dbReference>
<feature type="domain" description="HTH cro/C1-type" evidence="4">
    <location>
        <begin position="17"/>
        <end position="71"/>
    </location>
</feature>
<dbReference type="CDD" id="cd02209">
    <property type="entry name" value="cupin_XRE_C"/>
    <property type="match status" value="1"/>
</dbReference>
<dbReference type="PROSITE" id="PS50943">
    <property type="entry name" value="HTH_CROC1"/>
    <property type="match status" value="1"/>
</dbReference>
<dbReference type="InterPro" id="IPR010982">
    <property type="entry name" value="Lambda_DNA-bd_dom_sf"/>
</dbReference>
<dbReference type="EMBL" id="LUKE01000001">
    <property type="protein sequence ID" value="KYG66980.1"/>
    <property type="molecule type" value="Genomic_DNA"/>
</dbReference>
<dbReference type="RefSeq" id="WP_061834557.1">
    <property type="nucleotide sequence ID" value="NZ_LUKE01000001.1"/>
</dbReference>
<keyword evidence="3" id="KW-0804">Transcription</keyword>
<dbReference type="GO" id="GO:0003700">
    <property type="term" value="F:DNA-binding transcription factor activity"/>
    <property type="evidence" value="ECO:0007669"/>
    <property type="project" value="TreeGrafter"/>
</dbReference>
<evidence type="ECO:0000256" key="3">
    <source>
        <dbReference type="ARBA" id="ARBA00023163"/>
    </source>
</evidence>
<dbReference type="PANTHER" id="PTHR46797:SF23">
    <property type="entry name" value="HTH-TYPE TRANSCRIPTIONAL REGULATOR SUTR"/>
    <property type="match status" value="1"/>
</dbReference>
<comment type="caution">
    <text evidence="5">The sequence shown here is derived from an EMBL/GenBank/DDBJ whole genome shotgun (WGS) entry which is preliminary data.</text>
</comment>
<evidence type="ECO:0000313" key="6">
    <source>
        <dbReference type="Proteomes" id="UP000075320"/>
    </source>
</evidence>
<dbReference type="Gene3D" id="1.10.260.40">
    <property type="entry name" value="lambda repressor-like DNA-binding domains"/>
    <property type="match status" value="1"/>
</dbReference>
<name>A0A150WRC4_BDEBC</name>
<keyword evidence="2 5" id="KW-0238">DNA-binding</keyword>
<gene>
    <name evidence="5" type="ORF">AZI86_08130</name>
</gene>
<dbReference type="SUPFAM" id="SSF51182">
    <property type="entry name" value="RmlC-like cupins"/>
    <property type="match status" value="1"/>
</dbReference>
<sequence length="189" mass="20372">MQDVTLDLLSQNLSINIVNLRKKRKMTQSALAKISGIPRSTLASMECGMGNPSLQNLAKVCEALHVSFEELLATPRSSVKLIRKEDIPTNRRAKGNVLVYKLLPDAIPGMAIDRIELEAGARMGGIPHSTGTKEYLHCVEGHITVAVNGVTFELRTGDVLAFPGESAHSYLNHGSKKAVGISVVTLSTL</sequence>
<evidence type="ECO:0000313" key="5">
    <source>
        <dbReference type="EMBL" id="KYG66980.1"/>
    </source>
</evidence>
<protein>
    <submittedName>
        <fullName evidence="5">DNA-binding protein</fullName>
    </submittedName>
</protein>
<keyword evidence="1" id="KW-0805">Transcription regulation</keyword>
<dbReference type="InterPro" id="IPR050807">
    <property type="entry name" value="TransReg_Diox_bact_type"/>
</dbReference>
<dbReference type="Pfam" id="PF01381">
    <property type="entry name" value="HTH_3"/>
    <property type="match status" value="1"/>
</dbReference>
<dbReference type="InterPro" id="IPR001387">
    <property type="entry name" value="Cro/C1-type_HTH"/>
</dbReference>
<dbReference type="PANTHER" id="PTHR46797">
    <property type="entry name" value="HTH-TYPE TRANSCRIPTIONAL REGULATOR"/>
    <property type="match status" value="1"/>
</dbReference>
<proteinExistence type="predicted"/>
<dbReference type="Proteomes" id="UP000075320">
    <property type="component" value="Unassembled WGS sequence"/>
</dbReference>
<dbReference type="InterPro" id="IPR014710">
    <property type="entry name" value="RmlC-like_jellyroll"/>
</dbReference>
<evidence type="ECO:0000259" key="4">
    <source>
        <dbReference type="PROSITE" id="PS50943"/>
    </source>
</evidence>
<keyword evidence="6" id="KW-1185">Reference proteome</keyword>
<dbReference type="Gene3D" id="2.60.120.10">
    <property type="entry name" value="Jelly Rolls"/>
    <property type="match status" value="1"/>
</dbReference>
<dbReference type="CDD" id="cd00093">
    <property type="entry name" value="HTH_XRE"/>
    <property type="match status" value="1"/>
</dbReference>
<dbReference type="Pfam" id="PF07883">
    <property type="entry name" value="Cupin_2"/>
    <property type="match status" value="1"/>
</dbReference>
<dbReference type="AlphaFoldDB" id="A0A150WRC4"/>
<dbReference type="SMART" id="SM00530">
    <property type="entry name" value="HTH_XRE"/>
    <property type="match status" value="1"/>
</dbReference>
<dbReference type="SUPFAM" id="SSF47413">
    <property type="entry name" value="lambda repressor-like DNA-binding domains"/>
    <property type="match status" value="1"/>
</dbReference>
<organism evidence="5 6">
    <name type="scientific">Bdellovibrio bacteriovorus</name>
    <dbReference type="NCBI Taxonomy" id="959"/>
    <lineage>
        <taxon>Bacteria</taxon>
        <taxon>Pseudomonadati</taxon>
        <taxon>Bdellovibrionota</taxon>
        <taxon>Bdellovibrionia</taxon>
        <taxon>Bdellovibrionales</taxon>
        <taxon>Pseudobdellovibrionaceae</taxon>
        <taxon>Bdellovibrio</taxon>
    </lineage>
</organism>
<dbReference type="InterPro" id="IPR011051">
    <property type="entry name" value="RmlC_Cupin_sf"/>
</dbReference>
<dbReference type="OrthoDB" id="5296938at2"/>
<accession>A0A150WRC4</accession>
<evidence type="ECO:0000256" key="2">
    <source>
        <dbReference type="ARBA" id="ARBA00023125"/>
    </source>
</evidence>
<dbReference type="GO" id="GO:0005829">
    <property type="term" value="C:cytosol"/>
    <property type="evidence" value="ECO:0007669"/>
    <property type="project" value="TreeGrafter"/>
</dbReference>
<reference evidence="5 6" key="1">
    <citation type="submission" date="2016-03" db="EMBL/GenBank/DDBJ databases">
        <authorList>
            <person name="Ploux O."/>
        </authorList>
    </citation>
    <scope>NUCLEOTIDE SEQUENCE [LARGE SCALE GENOMIC DNA]</scope>
    <source>
        <strain evidence="5 6">R0</strain>
    </source>
</reference>
<evidence type="ECO:0000256" key="1">
    <source>
        <dbReference type="ARBA" id="ARBA00023015"/>
    </source>
</evidence>
<dbReference type="GO" id="GO:0003677">
    <property type="term" value="F:DNA binding"/>
    <property type="evidence" value="ECO:0007669"/>
    <property type="project" value="UniProtKB-KW"/>
</dbReference>